<protein>
    <submittedName>
        <fullName evidence="1">Uncharacterized protein</fullName>
    </submittedName>
</protein>
<dbReference type="AlphaFoldDB" id="A0A6N8FXW5"/>
<accession>A0A6N8FXW5</accession>
<keyword evidence="2" id="KW-1185">Reference proteome</keyword>
<gene>
    <name evidence="1" type="ORF">BWI75_16060</name>
</gene>
<evidence type="ECO:0000313" key="1">
    <source>
        <dbReference type="EMBL" id="MUL37801.1"/>
    </source>
</evidence>
<proteinExistence type="predicted"/>
<organism evidence="1 2">
    <name type="scientific">Gloeocapsopsis dulcis AAB1 = 1H9</name>
    <dbReference type="NCBI Taxonomy" id="1433147"/>
    <lineage>
        <taxon>Bacteria</taxon>
        <taxon>Bacillati</taxon>
        <taxon>Cyanobacteriota</taxon>
        <taxon>Cyanophyceae</taxon>
        <taxon>Oscillatoriophycideae</taxon>
        <taxon>Chroococcales</taxon>
        <taxon>Chroococcaceae</taxon>
        <taxon>Gloeocapsopsis</taxon>
        <taxon>Gloeocapsopsis dulcis</taxon>
    </lineage>
</organism>
<dbReference type="EMBL" id="NAPY01000026">
    <property type="protein sequence ID" value="MUL37801.1"/>
    <property type="molecule type" value="Genomic_DNA"/>
</dbReference>
<dbReference type="RefSeq" id="WP_105220665.1">
    <property type="nucleotide sequence ID" value="NZ_CAWNSU010000066.1"/>
</dbReference>
<sequence length="162" mass="17940">MFKVIGTVTAFILFPQAILAQDTLCYMEWHGEIIDLSSSICNNTRIKKVFLPNQDESKRQIISLENIQFFDVIITPTADENVVEIKGNLTNESNLVGVLPIIKLDVVDQRNNQVVASTSLSVEAGDGINPGEQMSFTQMLNTSTFNYRASLSNLKVKVIGSN</sequence>
<reference evidence="1 2" key="1">
    <citation type="journal article" date="2019" name="Front. Microbiol.">
        <title>Genomic Features for Desiccation Tolerance and Sugar Biosynthesis in the Extremophile Gloeocapsopsis sp. UTEX B3054.</title>
        <authorList>
            <person name="Urrejola C."/>
            <person name="Alcorta J."/>
            <person name="Salas L."/>
            <person name="Vasquez M."/>
            <person name="Polz M.F."/>
            <person name="Vicuna R."/>
            <person name="Diez B."/>
        </authorList>
    </citation>
    <scope>NUCLEOTIDE SEQUENCE [LARGE SCALE GENOMIC DNA]</scope>
    <source>
        <strain evidence="1 2">1H9</strain>
    </source>
</reference>
<evidence type="ECO:0000313" key="2">
    <source>
        <dbReference type="Proteomes" id="UP000441797"/>
    </source>
</evidence>
<name>A0A6N8FXW5_9CHRO</name>
<dbReference type="Proteomes" id="UP000441797">
    <property type="component" value="Unassembled WGS sequence"/>
</dbReference>
<comment type="caution">
    <text evidence="1">The sequence shown here is derived from an EMBL/GenBank/DDBJ whole genome shotgun (WGS) entry which is preliminary data.</text>
</comment>
<dbReference type="OrthoDB" id="423650at2"/>